<feature type="transmembrane region" description="Helical" evidence="6">
    <location>
        <begin position="54"/>
        <end position="71"/>
    </location>
</feature>
<feature type="transmembrane region" description="Helical" evidence="6">
    <location>
        <begin position="21"/>
        <end position="48"/>
    </location>
</feature>
<dbReference type="RefSeq" id="WP_069125012.1">
    <property type="nucleotide sequence ID" value="NZ_MARB01000012.1"/>
</dbReference>
<dbReference type="InterPro" id="IPR051401">
    <property type="entry name" value="GtrA_CellWall_Glycosyl"/>
</dbReference>
<comment type="caution">
    <text evidence="8">The sequence shown here is derived from an EMBL/GenBank/DDBJ whole genome shotgun (WGS) entry which is preliminary data.</text>
</comment>
<protein>
    <submittedName>
        <fullName evidence="8">GtrA-like protein</fullName>
    </submittedName>
</protein>
<feature type="transmembrane region" description="Helical" evidence="6">
    <location>
        <begin position="117"/>
        <end position="136"/>
    </location>
</feature>
<keyword evidence="4 6" id="KW-1133">Transmembrane helix</keyword>
<evidence type="ECO:0000259" key="7">
    <source>
        <dbReference type="Pfam" id="PF04138"/>
    </source>
</evidence>
<name>A0A7Z0VLI1_9GAMM</name>
<dbReference type="Proteomes" id="UP000094769">
    <property type="component" value="Unassembled WGS sequence"/>
</dbReference>
<dbReference type="PANTHER" id="PTHR38459">
    <property type="entry name" value="PROPHAGE BACTOPRENOL-LINKED GLUCOSE TRANSLOCASE HOMOLOG"/>
    <property type="match status" value="1"/>
</dbReference>
<reference evidence="8 9" key="1">
    <citation type="submission" date="2016-06" db="EMBL/GenBank/DDBJ databases">
        <title>Genome sequence of endosymbiont of Candidatus Endolucinida thiodiazotropha.</title>
        <authorList>
            <person name="Poehlein A."/>
            <person name="Koenig S."/>
            <person name="Heiden S.E."/>
            <person name="Thuermer A."/>
            <person name="Voget S."/>
            <person name="Daniel R."/>
            <person name="Markert S."/>
            <person name="Gros O."/>
            <person name="Schweder T."/>
        </authorList>
    </citation>
    <scope>NUCLEOTIDE SEQUENCE [LARGE SCALE GENOMIC DNA]</scope>
    <source>
        <strain evidence="8 9">COS</strain>
    </source>
</reference>
<feature type="transmembrane region" description="Helical" evidence="6">
    <location>
        <begin position="83"/>
        <end position="105"/>
    </location>
</feature>
<dbReference type="OrthoDB" id="8454931at2"/>
<dbReference type="InterPro" id="IPR007267">
    <property type="entry name" value="GtrA_DPMS_TM"/>
</dbReference>
<accession>A0A7Z0VLI1</accession>
<keyword evidence="3 6" id="KW-0812">Transmembrane</keyword>
<keyword evidence="9" id="KW-1185">Reference proteome</keyword>
<keyword evidence="5 6" id="KW-0472">Membrane</keyword>
<proteinExistence type="inferred from homology"/>
<evidence type="ECO:0000256" key="1">
    <source>
        <dbReference type="ARBA" id="ARBA00004141"/>
    </source>
</evidence>
<evidence type="ECO:0000256" key="2">
    <source>
        <dbReference type="ARBA" id="ARBA00009399"/>
    </source>
</evidence>
<evidence type="ECO:0000313" key="8">
    <source>
        <dbReference type="EMBL" id="ODJ87441.1"/>
    </source>
</evidence>
<evidence type="ECO:0000256" key="3">
    <source>
        <dbReference type="ARBA" id="ARBA00022692"/>
    </source>
</evidence>
<dbReference type="AlphaFoldDB" id="A0A7Z0VLI1"/>
<organism evidence="8 9">
    <name type="scientific">Candidatus Thiodiazotropha endolucinida</name>
    <dbReference type="NCBI Taxonomy" id="1655433"/>
    <lineage>
        <taxon>Bacteria</taxon>
        <taxon>Pseudomonadati</taxon>
        <taxon>Pseudomonadota</taxon>
        <taxon>Gammaproteobacteria</taxon>
        <taxon>Chromatiales</taxon>
        <taxon>Sedimenticolaceae</taxon>
        <taxon>Candidatus Thiodiazotropha</taxon>
    </lineage>
</organism>
<sequence length="138" mass="15551">MSYSSLRNLVEKAVSLQFSRYLLVGILAWIIDFMVFVLSHAAIGVVWAQTAARISGAVTAFVGHKVFVYNNRDFTRRQLGKQAFGYLLLWVFSYLLSVGCIILFTDKLGLDPIPAKLVTEIILIGINYITMKRLIFLS</sequence>
<evidence type="ECO:0000256" key="5">
    <source>
        <dbReference type="ARBA" id="ARBA00023136"/>
    </source>
</evidence>
<evidence type="ECO:0000256" key="6">
    <source>
        <dbReference type="SAM" id="Phobius"/>
    </source>
</evidence>
<dbReference type="EMBL" id="MARB01000012">
    <property type="protein sequence ID" value="ODJ87441.1"/>
    <property type="molecule type" value="Genomic_DNA"/>
</dbReference>
<dbReference type="GO" id="GO:0000271">
    <property type="term" value="P:polysaccharide biosynthetic process"/>
    <property type="evidence" value="ECO:0007669"/>
    <property type="project" value="InterPro"/>
</dbReference>
<feature type="domain" description="GtrA/DPMS transmembrane" evidence="7">
    <location>
        <begin position="20"/>
        <end position="136"/>
    </location>
</feature>
<evidence type="ECO:0000256" key="4">
    <source>
        <dbReference type="ARBA" id="ARBA00022989"/>
    </source>
</evidence>
<comment type="similarity">
    <text evidence="2">Belongs to the GtrA family.</text>
</comment>
<dbReference type="GO" id="GO:0005886">
    <property type="term" value="C:plasma membrane"/>
    <property type="evidence" value="ECO:0007669"/>
    <property type="project" value="TreeGrafter"/>
</dbReference>
<comment type="subcellular location">
    <subcellularLocation>
        <location evidence="1">Membrane</location>
        <topology evidence="1">Multi-pass membrane protein</topology>
    </subcellularLocation>
</comment>
<evidence type="ECO:0000313" key="9">
    <source>
        <dbReference type="Proteomes" id="UP000094769"/>
    </source>
</evidence>
<dbReference type="Pfam" id="PF04138">
    <property type="entry name" value="GtrA_DPMS_TM"/>
    <property type="match status" value="1"/>
</dbReference>
<dbReference type="PANTHER" id="PTHR38459:SF1">
    <property type="entry name" value="PROPHAGE BACTOPRENOL-LINKED GLUCOSE TRANSLOCASE HOMOLOG"/>
    <property type="match status" value="1"/>
</dbReference>
<gene>
    <name evidence="8" type="ORF">CODIS_24160</name>
</gene>